<reference evidence="2" key="1">
    <citation type="journal article" date="2023" name="G3 (Bethesda)">
        <title>Genome assembly and association tests identify interacting loci associated with vigor, precocity, and sex in interspecific pistachio rootstocks.</title>
        <authorList>
            <person name="Palmer W."/>
            <person name="Jacygrad E."/>
            <person name="Sagayaradj S."/>
            <person name="Cavanaugh K."/>
            <person name="Han R."/>
            <person name="Bertier L."/>
            <person name="Beede B."/>
            <person name="Kafkas S."/>
            <person name="Golino D."/>
            <person name="Preece J."/>
            <person name="Michelmore R."/>
        </authorList>
    </citation>
    <scope>NUCLEOTIDE SEQUENCE [LARGE SCALE GENOMIC DNA]</scope>
</reference>
<protein>
    <submittedName>
        <fullName evidence="1">Uncharacterized protein</fullName>
    </submittedName>
</protein>
<keyword evidence="2" id="KW-1185">Reference proteome</keyword>
<name>A0ACC1C4K1_9ROSI</name>
<proteinExistence type="predicted"/>
<gene>
    <name evidence="1" type="ORF">Patl1_02012</name>
</gene>
<organism evidence="1 2">
    <name type="scientific">Pistacia atlantica</name>
    <dbReference type="NCBI Taxonomy" id="434234"/>
    <lineage>
        <taxon>Eukaryota</taxon>
        <taxon>Viridiplantae</taxon>
        <taxon>Streptophyta</taxon>
        <taxon>Embryophyta</taxon>
        <taxon>Tracheophyta</taxon>
        <taxon>Spermatophyta</taxon>
        <taxon>Magnoliopsida</taxon>
        <taxon>eudicotyledons</taxon>
        <taxon>Gunneridae</taxon>
        <taxon>Pentapetalae</taxon>
        <taxon>rosids</taxon>
        <taxon>malvids</taxon>
        <taxon>Sapindales</taxon>
        <taxon>Anacardiaceae</taxon>
        <taxon>Pistacia</taxon>
    </lineage>
</organism>
<comment type="caution">
    <text evidence="1">The sequence shown here is derived from an EMBL/GenBank/DDBJ whole genome shotgun (WGS) entry which is preliminary data.</text>
</comment>
<dbReference type="Proteomes" id="UP001164250">
    <property type="component" value="Chromosome 1"/>
</dbReference>
<evidence type="ECO:0000313" key="2">
    <source>
        <dbReference type="Proteomes" id="UP001164250"/>
    </source>
</evidence>
<evidence type="ECO:0000313" key="1">
    <source>
        <dbReference type="EMBL" id="KAJ0110474.1"/>
    </source>
</evidence>
<sequence>MLTRLVEEESSSIVRVCGHTLWRPSLFDEEDSIAFDQPGQEEWSFSDCGEEDLSPIRSPVLGFSPRSSPLLGFCASSPTSDTRGGNLKNHKRGNLKKGVLWYLKEMIPKSFLQQLSSFSTADPFALYPILRGWATAMEKVEELMQQVKLLKERLATAGKLMANQALESKEGKRKAYR</sequence>
<dbReference type="EMBL" id="CM047897">
    <property type="protein sequence ID" value="KAJ0110474.1"/>
    <property type="molecule type" value="Genomic_DNA"/>
</dbReference>
<accession>A0ACC1C4K1</accession>